<dbReference type="AlphaFoldDB" id="A0A8H8QQT7"/>
<feature type="compositionally biased region" description="Low complexity" evidence="2">
    <location>
        <begin position="25"/>
        <end position="41"/>
    </location>
</feature>
<protein>
    <recommendedName>
        <fullName evidence="5">Reverse transcriptase domain-containing protein</fullName>
    </recommendedName>
</protein>
<dbReference type="InterPro" id="IPR043502">
    <property type="entry name" value="DNA/RNA_pol_sf"/>
</dbReference>
<dbReference type="Gene3D" id="1.10.443.10">
    <property type="entry name" value="Intergrase catalytic core"/>
    <property type="match status" value="1"/>
</dbReference>
<evidence type="ECO:0000256" key="2">
    <source>
        <dbReference type="SAM" id="MobiDB-lite"/>
    </source>
</evidence>
<evidence type="ECO:0008006" key="5">
    <source>
        <dbReference type="Google" id="ProtNLM"/>
    </source>
</evidence>
<dbReference type="PANTHER" id="PTHR33050:SF7">
    <property type="entry name" value="RIBONUCLEASE H"/>
    <property type="match status" value="1"/>
</dbReference>
<dbReference type="InterPro" id="IPR052055">
    <property type="entry name" value="Hepadnavirus_pol/RT"/>
</dbReference>
<feature type="compositionally biased region" description="Polar residues" evidence="2">
    <location>
        <begin position="301"/>
        <end position="312"/>
    </location>
</feature>
<keyword evidence="4" id="KW-1185">Reference proteome</keyword>
<comment type="caution">
    <text evidence="3">The sequence shown here is derived from an EMBL/GenBank/DDBJ whole genome shotgun (WGS) entry which is preliminary data.</text>
</comment>
<gene>
    <name evidence="3" type="ORF">UBRO2_04509</name>
</gene>
<evidence type="ECO:0000313" key="4">
    <source>
        <dbReference type="Proteomes" id="UP000658997"/>
    </source>
</evidence>
<dbReference type="SUPFAM" id="SSF56672">
    <property type="entry name" value="DNA/RNA polymerases"/>
    <property type="match status" value="1"/>
</dbReference>
<keyword evidence="1" id="KW-0233">DNA recombination</keyword>
<dbReference type="GO" id="GO:0003677">
    <property type="term" value="F:DNA binding"/>
    <property type="evidence" value="ECO:0007669"/>
    <property type="project" value="InterPro"/>
</dbReference>
<evidence type="ECO:0000256" key="1">
    <source>
        <dbReference type="ARBA" id="ARBA00023172"/>
    </source>
</evidence>
<sequence>MLFSPLPSSLPLPASTLSLAKPSTLASAPTTTTTTAASAPSCPTPPLPPTVFLTEDSPMFCGLQQQLDDQVSTLSDIATSLQHILALSHNPEPQPPQPPSSQPVAATLASATLPAANTAGSVLGAPLPGESDMDCIFSWLSQEVVQQVIDNALPPQGLGRLCNPDLLPVDDEHEHAILVNGILIKSIPSAASTSSTCHFTKLIPDICCFTEAWTVYTCIWACAANNTNLSASLGVFLLHIIQTNCTHMWPLVASYILTTCRQRFGHASAALWAQQDQAVWNQHLSTAASFCPPPKSATLGSTNHQADTQLSGPPSKRQKGLKGSARHIDGPTGLPDLSTPPLQGLAQLVGNSASMLDLGTPPLQGSAWSVIMPTGLGGTRTPLLQGLAWLFNLVPAALDVPSADWCLSLLLDVWSHDPGLHPNTSFAGNVFDLASQPARHGSMQESTALPSVNASIPPGFIRIQYEGLQDLLAFVSQNPGFLLWKGNLEDAFQHIVTAKHDMHLLSFSYDSICYHENVLTFRGSSSPWLFNLVTKSLHWLVAACLPTDWPVNHYLDDTFSTVPVSHTAHTLLPVHTLALAVNALGLQLSPKKTFGASTKLEVLGVEIDTVAQTIGITDDQHHHILAQCRSLMQHHSADLLDMQQIAGLLQFVSQVFLCRKAFLRCLYNATRCTLPSKSAHIWTDACPKGYGGYLGLDTSPTAVFAKTVPHRHHKKNIHFLEALTVLEALQCFLPHWSSPTLIMVHVNNENVKHGLCSGCPHNLLTQCLLQETFGLCLKHDLTIQPHMCGSPAGPPPGITASLGELVWDRGTNHATILTVSSVEWASDHVVLTLPASKTNPFWQGVHVIAPEVGGVKCPVARIRHLSHGCPPSAPLFSLGPSGLDPLPQSTFVTILCHTIHCRTIQACGLLVSQYASHSFHYGVATWVLQHGASTTDIQSLGRWSSDCYHHYIDRLAQECHALVTSALFSVCNGPLVPSGPAWRDPGLA</sequence>
<dbReference type="Proteomes" id="UP000658997">
    <property type="component" value="Unassembled WGS sequence"/>
</dbReference>
<proteinExistence type="predicted"/>
<reference evidence="3" key="1">
    <citation type="submission" date="2018-08" db="EMBL/GenBank/DDBJ databases">
        <authorList>
            <person name="Guldener U."/>
        </authorList>
    </citation>
    <scope>NUCLEOTIDE SEQUENCE</scope>
    <source>
        <strain evidence="3">UB2</strain>
    </source>
</reference>
<name>A0A8H8QQT7_9BASI</name>
<accession>A0A8H8QQT7</accession>
<dbReference type="PANTHER" id="PTHR33050">
    <property type="entry name" value="REVERSE TRANSCRIPTASE DOMAIN-CONTAINING PROTEIN"/>
    <property type="match status" value="1"/>
</dbReference>
<feature type="region of interest" description="Disordered" evidence="2">
    <location>
        <begin position="301"/>
        <end position="336"/>
    </location>
</feature>
<evidence type="ECO:0000313" key="3">
    <source>
        <dbReference type="EMBL" id="SYW82387.1"/>
    </source>
</evidence>
<dbReference type="GO" id="GO:0006310">
    <property type="term" value="P:DNA recombination"/>
    <property type="evidence" value="ECO:0007669"/>
    <property type="project" value="UniProtKB-KW"/>
</dbReference>
<dbReference type="GO" id="GO:0015074">
    <property type="term" value="P:DNA integration"/>
    <property type="evidence" value="ECO:0007669"/>
    <property type="project" value="InterPro"/>
</dbReference>
<dbReference type="EMBL" id="ULHB01000107">
    <property type="protein sequence ID" value="SYW82387.1"/>
    <property type="molecule type" value="Genomic_DNA"/>
</dbReference>
<organism evidence="3 4">
    <name type="scientific">Ustilago bromivora</name>
    <dbReference type="NCBI Taxonomy" id="307758"/>
    <lineage>
        <taxon>Eukaryota</taxon>
        <taxon>Fungi</taxon>
        <taxon>Dikarya</taxon>
        <taxon>Basidiomycota</taxon>
        <taxon>Ustilaginomycotina</taxon>
        <taxon>Ustilaginomycetes</taxon>
        <taxon>Ustilaginales</taxon>
        <taxon>Ustilaginaceae</taxon>
        <taxon>Ustilago</taxon>
    </lineage>
</organism>
<feature type="region of interest" description="Disordered" evidence="2">
    <location>
        <begin position="25"/>
        <end position="50"/>
    </location>
</feature>
<dbReference type="SUPFAM" id="SSF56349">
    <property type="entry name" value="DNA breaking-rejoining enzymes"/>
    <property type="match status" value="1"/>
</dbReference>
<dbReference type="InterPro" id="IPR013762">
    <property type="entry name" value="Integrase-like_cat_sf"/>
</dbReference>
<dbReference type="InterPro" id="IPR011010">
    <property type="entry name" value="DNA_brk_join_enz"/>
</dbReference>